<accession>A0A2V4U301</accession>
<feature type="transmembrane region" description="Helical" evidence="12">
    <location>
        <begin position="265"/>
        <end position="283"/>
    </location>
</feature>
<evidence type="ECO:0000256" key="3">
    <source>
        <dbReference type="ARBA" id="ARBA00022475"/>
    </source>
</evidence>
<evidence type="ECO:0000256" key="5">
    <source>
        <dbReference type="ARBA" id="ARBA00022597"/>
    </source>
</evidence>
<evidence type="ECO:0000256" key="11">
    <source>
        <dbReference type="SAM" id="MobiDB-lite"/>
    </source>
</evidence>
<dbReference type="PANTHER" id="PTHR32196">
    <property type="entry name" value="ABC TRANSPORTER PERMEASE PROTEIN YPHD-RELATED-RELATED"/>
    <property type="match status" value="1"/>
</dbReference>
<comment type="caution">
    <text evidence="13">The sequence shown here is derived from an EMBL/GenBank/DDBJ whole genome shotgun (WGS) entry which is preliminary data.</text>
</comment>
<dbReference type="CDD" id="cd06579">
    <property type="entry name" value="TM_PBP1_transp_AraH_like"/>
    <property type="match status" value="1"/>
</dbReference>
<evidence type="ECO:0000256" key="2">
    <source>
        <dbReference type="ARBA" id="ARBA00022448"/>
    </source>
</evidence>
<gene>
    <name evidence="13" type="ORF">C7410_10585</name>
</gene>
<comment type="subcellular location">
    <subcellularLocation>
        <location evidence="1">Cell membrane</location>
        <topology evidence="1">Multi-pass membrane protein</topology>
    </subcellularLocation>
</comment>
<dbReference type="GO" id="GO:0022857">
    <property type="term" value="F:transmembrane transporter activity"/>
    <property type="evidence" value="ECO:0007669"/>
    <property type="project" value="InterPro"/>
</dbReference>
<protein>
    <recommendedName>
        <fullName evidence="10">Xylose transport system permease protein XylH</fullName>
    </recommendedName>
</protein>
<evidence type="ECO:0000256" key="7">
    <source>
        <dbReference type="ARBA" id="ARBA00022989"/>
    </source>
</evidence>
<keyword evidence="7 12" id="KW-1133">Transmembrane helix</keyword>
<feature type="transmembrane region" description="Helical" evidence="12">
    <location>
        <begin position="183"/>
        <end position="202"/>
    </location>
</feature>
<keyword evidence="5" id="KW-0762">Sugar transport</keyword>
<feature type="transmembrane region" description="Helical" evidence="12">
    <location>
        <begin position="419"/>
        <end position="438"/>
    </location>
</feature>
<organism evidence="13 14">
    <name type="scientific">Paraburkholderia silvatlantica</name>
    <dbReference type="NCBI Taxonomy" id="321895"/>
    <lineage>
        <taxon>Bacteria</taxon>
        <taxon>Pseudomonadati</taxon>
        <taxon>Pseudomonadota</taxon>
        <taxon>Betaproteobacteria</taxon>
        <taxon>Burkholderiales</taxon>
        <taxon>Burkholderiaceae</taxon>
        <taxon>Paraburkholderia</taxon>
    </lineage>
</organism>
<evidence type="ECO:0000313" key="14">
    <source>
        <dbReference type="Proteomes" id="UP000247772"/>
    </source>
</evidence>
<feature type="transmembrane region" description="Helical" evidence="12">
    <location>
        <begin position="102"/>
        <end position="123"/>
    </location>
</feature>
<comment type="function">
    <text evidence="9">Part of the binding-protein-dependent transport system for D-xylose. Probably responsible for the translocation of the substrate across the membrane.</text>
</comment>
<evidence type="ECO:0000313" key="13">
    <source>
        <dbReference type="EMBL" id="PYE24862.1"/>
    </source>
</evidence>
<dbReference type="PANTHER" id="PTHR32196:SF32">
    <property type="entry name" value="XYLOSE TRANSPORT SYSTEM PERMEASE PROTEIN XYLH"/>
    <property type="match status" value="1"/>
</dbReference>
<evidence type="ECO:0000256" key="8">
    <source>
        <dbReference type="ARBA" id="ARBA00023136"/>
    </source>
</evidence>
<keyword evidence="6 12" id="KW-0812">Transmembrane</keyword>
<evidence type="ECO:0000256" key="12">
    <source>
        <dbReference type="SAM" id="Phobius"/>
    </source>
</evidence>
<feature type="transmembrane region" description="Helical" evidence="12">
    <location>
        <begin position="371"/>
        <end position="389"/>
    </location>
</feature>
<evidence type="ECO:0000256" key="4">
    <source>
        <dbReference type="ARBA" id="ARBA00022519"/>
    </source>
</evidence>
<evidence type="ECO:0000256" key="10">
    <source>
        <dbReference type="ARBA" id="ARBA00035686"/>
    </source>
</evidence>
<dbReference type="EMBL" id="QJSQ01000005">
    <property type="protein sequence ID" value="PYE24862.1"/>
    <property type="molecule type" value="Genomic_DNA"/>
</dbReference>
<feature type="transmembrane region" description="Helical" evidence="12">
    <location>
        <begin position="335"/>
        <end position="359"/>
    </location>
</feature>
<dbReference type="AlphaFoldDB" id="A0A2V4U301"/>
<dbReference type="Pfam" id="PF02653">
    <property type="entry name" value="BPD_transp_2"/>
    <property type="match status" value="1"/>
</dbReference>
<feature type="transmembrane region" description="Helical" evidence="12">
    <location>
        <begin position="154"/>
        <end position="176"/>
    </location>
</feature>
<feature type="transmembrane region" description="Helical" evidence="12">
    <location>
        <begin position="289"/>
        <end position="307"/>
    </location>
</feature>
<name>A0A2V4U301_9BURK</name>
<reference evidence="13 14" key="1">
    <citation type="submission" date="2018-06" db="EMBL/GenBank/DDBJ databases">
        <title>Genomic Encyclopedia of Type Strains, Phase IV (KMG-V): Genome sequencing to study the core and pangenomes of soil and plant-associated prokaryotes.</title>
        <authorList>
            <person name="Whitman W."/>
        </authorList>
    </citation>
    <scope>NUCLEOTIDE SEQUENCE [LARGE SCALE GENOMIC DNA]</scope>
    <source>
        <strain evidence="13 14">SRCL-318</strain>
    </source>
</reference>
<evidence type="ECO:0000256" key="9">
    <source>
        <dbReference type="ARBA" id="ARBA00035611"/>
    </source>
</evidence>
<feature type="transmembrane region" description="Helical" evidence="12">
    <location>
        <begin position="76"/>
        <end position="96"/>
    </location>
</feature>
<feature type="transmembrane region" description="Helical" evidence="12">
    <location>
        <begin position="396"/>
        <end position="413"/>
    </location>
</feature>
<evidence type="ECO:0000256" key="6">
    <source>
        <dbReference type="ARBA" id="ARBA00022692"/>
    </source>
</evidence>
<feature type="region of interest" description="Disordered" evidence="11">
    <location>
        <begin position="1"/>
        <end position="45"/>
    </location>
</feature>
<keyword evidence="8 12" id="KW-0472">Membrane</keyword>
<dbReference type="InterPro" id="IPR001851">
    <property type="entry name" value="ABC_transp_permease"/>
</dbReference>
<keyword evidence="4" id="KW-0997">Cell inner membrane</keyword>
<keyword evidence="2" id="KW-0813">Transport</keyword>
<evidence type="ECO:0000256" key="1">
    <source>
        <dbReference type="ARBA" id="ARBA00004651"/>
    </source>
</evidence>
<dbReference type="Proteomes" id="UP000247772">
    <property type="component" value="Unassembled WGS sequence"/>
</dbReference>
<dbReference type="GO" id="GO:0005886">
    <property type="term" value="C:plasma membrane"/>
    <property type="evidence" value="ECO:0007669"/>
    <property type="project" value="UniProtKB-SubCell"/>
</dbReference>
<feature type="compositionally biased region" description="Basic and acidic residues" evidence="11">
    <location>
        <begin position="17"/>
        <end position="30"/>
    </location>
</feature>
<sequence length="448" mass="46091">MKGTIMSKTIHGAPQHETPDASKPDSKPDSKPGSNPDAKPSTLLDRSDVRVKHASGVGESVSAFVDRVRSGDLGSIPVIAGLVIIWTVFTSLNPVFLSADNLVNMLFDCSTVGVISLGIVCVLMLGQIDLSVGSMSGFASALVGTLWVNDGWPVLLAVAAAIAVGAVIGALYALLLNWIGMPSFVSTLAGLLAILGMQLYVLGSTGSINLPYGSAMVNFGQLMVIPPVVSHVIALLPGIVLLLLGMRTRARRHAARLSAPSVAGLLGRAAALMVFLEIVVAYLNRGRGVPLMFGLFLGLAVVMQYALTRTRWGRSMHAVGGNHEAARRAGIKVGAIYTSAFVLCASLAAIGGVLTAARLASASQQAGTGDVNLNAIAAAVIGGTSLFGGRGSAWSAVLGIIVIQSIASGLTLLNLSSSLRFMITGAVLAIAVIVDSLARQSRVSHGRA</sequence>
<proteinExistence type="predicted"/>
<keyword evidence="3" id="KW-1003">Cell membrane</keyword>
<feature type="transmembrane region" description="Helical" evidence="12">
    <location>
        <begin position="222"/>
        <end position="244"/>
    </location>
</feature>